<feature type="compositionally biased region" description="Polar residues" evidence="1">
    <location>
        <begin position="38"/>
        <end position="51"/>
    </location>
</feature>
<organism evidence="2">
    <name type="scientific">freshwater metagenome</name>
    <dbReference type="NCBI Taxonomy" id="449393"/>
    <lineage>
        <taxon>unclassified sequences</taxon>
        <taxon>metagenomes</taxon>
        <taxon>ecological metagenomes</taxon>
    </lineage>
</organism>
<accession>A0A6J7JTD6</accession>
<protein>
    <submittedName>
        <fullName evidence="2">Unannotated protein</fullName>
    </submittedName>
</protein>
<evidence type="ECO:0000313" key="2">
    <source>
        <dbReference type="EMBL" id="CAB4946143.1"/>
    </source>
</evidence>
<sequence length="79" mass="8546">MLRWMYACSLLASLGRTWNCCTIEGQIPPMTTDDTRSSPKPSSGSVQLRTSRLTKNSAAQTTAIHIRIVFAGSTALTSV</sequence>
<gene>
    <name evidence="2" type="ORF">UFOPK3773_01139</name>
</gene>
<feature type="region of interest" description="Disordered" evidence="1">
    <location>
        <begin position="28"/>
        <end position="51"/>
    </location>
</feature>
<proteinExistence type="predicted"/>
<name>A0A6J7JTD6_9ZZZZ</name>
<reference evidence="2" key="1">
    <citation type="submission" date="2020-05" db="EMBL/GenBank/DDBJ databases">
        <authorList>
            <person name="Chiriac C."/>
            <person name="Salcher M."/>
            <person name="Ghai R."/>
            <person name="Kavagutti S V."/>
        </authorList>
    </citation>
    <scope>NUCLEOTIDE SEQUENCE</scope>
</reference>
<dbReference type="AlphaFoldDB" id="A0A6J7JTD6"/>
<evidence type="ECO:0000256" key="1">
    <source>
        <dbReference type="SAM" id="MobiDB-lite"/>
    </source>
</evidence>
<dbReference type="EMBL" id="CAFBNF010000121">
    <property type="protein sequence ID" value="CAB4946143.1"/>
    <property type="molecule type" value="Genomic_DNA"/>
</dbReference>